<evidence type="ECO:0000313" key="3">
    <source>
        <dbReference type="Proteomes" id="UP000499080"/>
    </source>
</evidence>
<name>A0A4Y2TVH2_ARAVE</name>
<dbReference type="EMBL" id="BGPR01031479">
    <property type="protein sequence ID" value="GBO04599.1"/>
    <property type="molecule type" value="Genomic_DNA"/>
</dbReference>
<proteinExistence type="predicted"/>
<dbReference type="EMBL" id="BGPR01031476">
    <property type="protein sequence ID" value="GBO04593.1"/>
    <property type="molecule type" value="Genomic_DNA"/>
</dbReference>
<dbReference type="OrthoDB" id="6515318at2759"/>
<reference evidence="2 3" key="1">
    <citation type="journal article" date="2019" name="Sci. Rep.">
        <title>Orb-weaving spider Araneus ventricosus genome elucidates the spidroin gene catalogue.</title>
        <authorList>
            <person name="Kono N."/>
            <person name="Nakamura H."/>
            <person name="Ohtoshi R."/>
            <person name="Moran D.A.P."/>
            <person name="Shinohara A."/>
            <person name="Yoshida Y."/>
            <person name="Fujiwara M."/>
            <person name="Mori M."/>
            <person name="Tomita M."/>
            <person name="Arakawa K."/>
        </authorList>
    </citation>
    <scope>NUCLEOTIDE SEQUENCE [LARGE SCALE GENOMIC DNA]</scope>
</reference>
<sequence>MDGATSSLQHSLPSRASCYTGGLSLSKPHVRYSGNGATDVLAKKATQEGIPTYIPAPRNHIKSLLQKEFIIRWQKEWAMEKQTGVFTTFCLKSRQLLLHGKDPGHGVIITGQCPFPTYFKLFKIKNSDSYGCGKLGNSLHYATRCLFTTSYHLTKRSAELESLWWKRVMSNNNSSTSSRETKRPFFQMMVTLTRHRLN</sequence>
<dbReference type="AlphaFoldDB" id="A0A4Y2TVH2"/>
<organism evidence="2 3">
    <name type="scientific">Araneus ventricosus</name>
    <name type="common">Orbweaver spider</name>
    <name type="synonym">Epeira ventricosa</name>
    <dbReference type="NCBI Taxonomy" id="182803"/>
    <lineage>
        <taxon>Eukaryota</taxon>
        <taxon>Metazoa</taxon>
        <taxon>Ecdysozoa</taxon>
        <taxon>Arthropoda</taxon>
        <taxon>Chelicerata</taxon>
        <taxon>Arachnida</taxon>
        <taxon>Araneae</taxon>
        <taxon>Araneomorphae</taxon>
        <taxon>Entelegynae</taxon>
        <taxon>Araneoidea</taxon>
        <taxon>Araneidae</taxon>
        <taxon>Araneus</taxon>
    </lineage>
</organism>
<dbReference type="Proteomes" id="UP000499080">
    <property type="component" value="Unassembled WGS sequence"/>
</dbReference>
<keyword evidence="3" id="KW-1185">Reference proteome</keyword>
<comment type="caution">
    <text evidence="2">The sequence shown here is derived from an EMBL/GenBank/DDBJ whole genome shotgun (WGS) entry which is preliminary data.</text>
</comment>
<gene>
    <name evidence="1" type="ORF">AVEN_196175_1</name>
    <name evidence="2" type="ORF">AVEN_89284_1</name>
</gene>
<accession>A0A4Y2TVH2</accession>
<evidence type="ECO:0000313" key="2">
    <source>
        <dbReference type="EMBL" id="GBO04599.1"/>
    </source>
</evidence>
<evidence type="ECO:0000313" key="1">
    <source>
        <dbReference type="EMBL" id="GBO04593.1"/>
    </source>
</evidence>
<protein>
    <submittedName>
        <fullName evidence="2">Uncharacterized protein</fullName>
    </submittedName>
</protein>